<keyword evidence="3" id="KW-1185">Reference proteome</keyword>
<evidence type="ECO:0000313" key="2">
    <source>
        <dbReference type="EMBL" id="MDE4907045.1"/>
    </source>
</evidence>
<dbReference type="Pfam" id="PF03259">
    <property type="entry name" value="Robl_LC7"/>
    <property type="match status" value="1"/>
</dbReference>
<comment type="caution">
    <text evidence="2">The sequence shown here is derived from an EMBL/GenBank/DDBJ whole genome shotgun (WGS) entry which is preliminary data.</text>
</comment>
<dbReference type="SUPFAM" id="SSF103196">
    <property type="entry name" value="Roadblock/LC7 domain"/>
    <property type="match status" value="1"/>
</dbReference>
<dbReference type="Gene3D" id="3.30.450.30">
    <property type="entry name" value="Dynein light chain 2a, cytoplasmic"/>
    <property type="match status" value="1"/>
</dbReference>
<feature type="domain" description="Roadblock/LAMTOR2" evidence="1">
    <location>
        <begin position="11"/>
        <end position="100"/>
    </location>
</feature>
<evidence type="ECO:0000259" key="1">
    <source>
        <dbReference type="SMART" id="SM00960"/>
    </source>
</evidence>
<dbReference type="RefSeq" id="WP_274923707.1">
    <property type="nucleotide sequence ID" value="NZ_JAKELO010000001.1"/>
</dbReference>
<protein>
    <submittedName>
        <fullName evidence="2">Roadblock/LC7 domain-containing protein</fullName>
    </submittedName>
</protein>
<evidence type="ECO:0000313" key="3">
    <source>
        <dbReference type="Proteomes" id="UP001143747"/>
    </source>
</evidence>
<organism evidence="2 3">
    <name type="scientific">Methanogenium marinum</name>
    <dbReference type="NCBI Taxonomy" id="348610"/>
    <lineage>
        <taxon>Archaea</taxon>
        <taxon>Methanobacteriati</taxon>
        <taxon>Methanobacteriota</taxon>
        <taxon>Stenosarchaea group</taxon>
        <taxon>Methanomicrobia</taxon>
        <taxon>Methanomicrobiales</taxon>
        <taxon>Methanomicrobiaceae</taxon>
        <taxon>Methanogenium</taxon>
    </lineage>
</organism>
<reference evidence="2" key="1">
    <citation type="submission" date="2022-01" db="EMBL/GenBank/DDBJ databases">
        <title>Draft genome of Methanogenium marinum DSM 15558.</title>
        <authorList>
            <person name="Chen S.-C."/>
            <person name="You Y.-T."/>
        </authorList>
    </citation>
    <scope>NUCLEOTIDE SEQUENCE</scope>
    <source>
        <strain evidence="2">DSM 15558</strain>
    </source>
</reference>
<dbReference type="InterPro" id="IPR004942">
    <property type="entry name" value="Roadblock/LAMTOR2_dom"/>
</dbReference>
<gene>
    <name evidence="2" type="ORF">L0665_00180</name>
</gene>
<dbReference type="AlphaFoldDB" id="A0A9Q4PUL7"/>
<dbReference type="EMBL" id="JAKELO010000001">
    <property type="protein sequence ID" value="MDE4907045.1"/>
    <property type="molecule type" value="Genomic_DNA"/>
</dbReference>
<name>A0A9Q4PUL7_9EURY</name>
<sequence>MSNRTSVKMQIAAHLDACMALDDVLGCVIVSRTGALMGKMVEQGISVPSFAAMGATILGSSEAAAGLMHLSRPSSIFVEVDEGGILVMGAGKNALITLIINKSADINSLKGELAVIASNIGEE</sequence>
<accession>A0A9Q4PUL7</accession>
<dbReference type="Proteomes" id="UP001143747">
    <property type="component" value="Unassembled WGS sequence"/>
</dbReference>
<proteinExistence type="predicted"/>
<dbReference type="SMART" id="SM00960">
    <property type="entry name" value="Robl_LC7"/>
    <property type="match status" value="1"/>
</dbReference>